<feature type="transmembrane region" description="Helical" evidence="8">
    <location>
        <begin position="302"/>
        <end position="325"/>
    </location>
</feature>
<keyword evidence="4 8" id="KW-0812">Transmembrane</keyword>
<keyword evidence="2" id="KW-0813">Transport</keyword>
<evidence type="ECO:0000256" key="2">
    <source>
        <dbReference type="ARBA" id="ARBA00022448"/>
    </source>
</evidence>
<keyword evidence="5 8" id="KW-1133">Transmembrane helix</keyword>
<evidence type="ECO:0000313" key="11">
    <source>
        <dbReference type="Proteomes" id="UP000323876"/>
    </source>
</evidence>
<dbReference type="CDD" id="cd17321">
    <property type="entry name" value="MFS_MMR_MDR_like"/>
    <property type="match status" value="1"/>
</dbReference>
<feature type="region of interest" description="Disordered" evidence="7">
    <location>
        <begin position="1"/>
        <end position="30"/>
    </location>
</feature>
<comment type="caution">
    <text evidence="10">The sequence shown here is derived from an EMBL/GenBank/DDBJ whole genome shotgun (WGS) entry which is preliminary data.</text>
</comment>
<reference evidence="10 11" key="1">
    <citation type="submission" date="2019-09" db="EMBL/GenBank/DDBJ databases">
        <authorList>
            <person name="Wang X."/>
        </authorList>
    </citation>
    <scope>NUCLEOTIDE SEQUENCE [LARGE SCALE GENOMIC DNA]</scope>
    <source>
        <strain evidence="10 11">CICC 11023</strain>
    </source>
</reference>
<evidence type="ECO:0000259" key="9">
    <source>
        <dbReference type="PROSITE" id="PS50850"/>
    </source>
</evidence>
<evidence type="ECO:0000313" key="10">
    <source>
        <dbReference type="EMBL" id="KAA8885135.1"/>
    </source>
</evidence>
<dbReference type="PANTHER" id="PTHR42718:SF46">
    <property type="entry name" value="BLR6921 PROTEIN"/>
    <property type="match status" value="1"/>
</dbReference>
<dbReference type="PRINTS" id="PR01036">
    <property type="entry name" value="TCRTETB"/>
</dbReference>
<feature type="domain" description="Major facilitator superfamily (MFS) profile" evidence="9">
    <location>
        <begin position="45"/>
        <end position="499"/>
    </location>
</feature>
<dbReference type="Proteomes" id="UP000323876">
    <property type="component" value="Unassembled WGS sequence"/>
</dbReference>
<dbReference type="InterPro" id="IPR011701">
    <property type="entry name" value="MFS"/>
</dbReference>
<feature type="transmembrane region" description="Helical" evidence="8">
    <location>
        <begin position="136"/>
        <end position="157"/>
    </location>
</feature>
<proteinExistence type="predicted"/>
<feature type="transmembrane region" description="Helical" evidence="8">
    <location>
        <begin position="232"/>
        <end position="252"/>
    </location>
</feature>
<evidence type="ECO:0000256" key="5">
    <source>
        <dbReference type="ARBA" id="ARBA00022989"/>
    </source>
</evidence>
<feature type="transmembrane region" description="Helical" evidence="8">
    <location>
        <begin position="46"/>
        <end position="68"/>
    </location>
</feature>
<dbReference type="PROSITE" id="PS50850">
    <property type="entry name" value="MFS"/>
    <property type="match status" value="1"/>
</dbReference>
<feature type="transmembrane region" description="Helical" evidence="8">
    <location>
        <begin position="169"/>
        <end position="188"/>
    </location>
</feature>
<accession>A0A5N0EAG2</accession>
<feature type="transmembrane region" description="Helical" evidence="8">
    <location>
        <begin position="200"/>
        <end position="220"/>
    </location>
</feature>
<evidence type="ECO:0000256" key="7">
    <source>
        <dbReference type="SAM" id="MobiDB-lite"/>
    </source>
</evidence>
<dbReference type="AlphaFoldDB" id="A0A5N0EAG2"/>
<name>A0A5N0EAG2_9NOCA</name>
<dbReference type="PROSITE" id="PS00216">
    <property type="entry name" value="SUGAR_TRANSPORT_1"/>
    <property type="match status" value="1"/>
</dbReference>
<organism evidence="10 11">
    <name type="scientific">Nocardia colli</name>
    <dbReference type="NCBI Taxonomy" id="2545717"/>
    <lineage>
        <taxon>Bacteria</taxon>
        <taxon>Bacillati</taxon>
        <taxon>Actinomycetota</taxon>
        <taxon>Actinomycetes</taxon>
        <taxon>Mycobacteriales</taxon>
        <taxon>Nocardiaceae</taxon>
        <taxon>Nocardia</taxon>
    </lineage>
</organism>
<protein>
    <submittedName>
        <fullName evidence="10">MFS transporter</fullName>
    </submittedName>
</protein>
<comment type="subcellular location">
    <subcellularLocation>
        <location evidence="1">Cell membrane</location>
        <topology evidence="1">Multi-pass membrane protein</topology>
    </subcellularLocation>
</comment>
<feature type="transmembrane region" description="Helical" evidence="8">
    <location>
        <begin position="471"/>
        <end position="492"/>
    </location>
</feature>
<keyword evidence="3" id="KW-1003">Cell membrane</keyword>
<dbReference type="GO" id="GO:0022857">
    <property type="term" value="F:transmembrane transporter activity"/>
    <property type="evidence" value="ECO:0007669"/>
    <property type="project" value="InterPro"/>
</dbReference>
<gene>
    <name evidence="10" type="ORF">F3087_30310</name>
</gene>
<dbReference type="InterPro" id="IPR036259">
    <property type="entry name" value="MFS_trans_sf"/>
</dbReference>
<feature type="transmembrane region" description="Helical" evidence="8">
    <location>
        <begin position="394"/>
        <end position="415"/>
    </location>
</feature>
<dbReference type="GO" id="GO:0005886">
    <property type="term" value="C:plasma membrane"/>
    <property type="evidence" value="ECO:0007669"/>
    <property type="project" value="UniProtKB-SubCell"/>
</dbReference>
<dbReference type="InterPro" id="IPR005829">
    <property type="entry name" value="Sugar_transporter_CS"/>
</dbReference>
<dbReference type="OrthoDB" id="9807274at2"/>
<dbReference type="SUPFAM" id="SSF103473">
    <property type="entry name" value="MFS general substrate transporter"/>
    <property type="match status" value="1"/>
</dbReference>
<feature type="transmembrane region" description="Helical" evidence="8">
    <location>
        <begin position="365"/>
        <end position="382"/>
    </location>
</feature>
<dbReference type="InterPro" id="IPR020846">
    <property type="entry name" value="MFS_dom"/>
</dbReference>
<dbReference type="PANTHER" id="PTHR42718">
    <property type="entry name" value="MAJOR FACILITATOR SUPERFAMILY MULTIDRUG TRANSPORTER MFSC"/>
    <property type="match status" value="1"/>
</dbReference>
<evidence type="ECO:0000256" key="6">
    <source>
        <dbReference type="ARBA" id="ARBA00023136"/>
    </source>
</evidence>
<feature type="transmembrane region" description="Helical" evidence="8">
    <location>
        <begin position="337"/>
        <end position="358"/>
    </location>
</feature>
<dbReference type="Gene3D" id="1.20.1720.10">
    <property type="entry name" value="Multidrug resistance protein D"/>
    <property type="match status" value="1"/>
</dbReference>
<evidence type="ECO:0000256" key="8">
    <source>
        <dbReference type="SAM" id="Phobius"/>
    </source>
</evidence>
<evidence type="ECO:0000256" key="3">
    <source>
        <dbReference type="ARBA" id="ARBA00022475"/>
    </source>
</evidence>
<evidence type="ECO:0000256" key="4">
    <source>
        <dbReference type="ARBA" id="ARBA00022692"/>
    </source>
</evidence>
<feature type="transmembrane region" description="Helical" evidence="8">
    <location>
        <begin position="111"/>
        <end position="130"/>
    </location>
</feature>
<feature type="transmembrane region" description="Helical" evidence="8">
    <location>
        <begin position="80"/>
        <end position="99"/>
    </location>
</feature>
<feature type="transmembrane region" description="Helical" evidence="8">
    <location>
        <begin position="264"/>
        <end position="281"/>
    </location>
</feature>
<keyword evidence="11" id="KW-1185">Reference proteome</keyword>
<dbReference type="Pfam" id="PF07690">
    <property type="entry name" value="MFS_1"/>
    <property type="match status" value="1"/>
</dbReference>
<dbReference type="EMBL" id="VXLC01000016">
    <property type="protein sequence ID" value="KAA8885135.1"/>
    <property type="molecule type" value="Genomic_DNA"/>
</dbReference>
<sequence>MSRPARPGALGLATDETSSGPREDIGVSAPTESPSFLATRRGKLTLALLCLVAFLDFVDGSIVNVALPTIQHELGLSIPTLQWITSGYLLTYGGLMLLGGRLADLLGRRRVLIAGTILVGVASAIGGLAGSSGLLIGARFAQGVGAALMLPAALSILTTSFRVGSDRTTALSVWGGTAGLASAAGVFLGGVLTEGPGWRWVFYVNTPVCLLVPAVVPFLVPNDRRNEIRGGFDVFGTALATGGLMLLVYGLVKAPEYGWSDVRTILQLGVAVALLIGFVFNERVTSDPLVPLSIFRVKGLAAANLTHLTLAAGMLAMFFFVTLYLQEVLGFGEFQAGNAYLPISLTIGAAAGVTAKIIGKTGTRPLIVVGSVVSGLGLIWLSRISTDGSYLVDVLPPMVFMSIGLGVVFVANTTAANAGVPAEQAGLAAALLNTGQQIGGALSLAVLTAVATSHTAAQLTAGHPPLDAMTSGFRLALLIGGFITLSAAVIGLRTVNSRGETAAAPAAEPVAA</sequence>
<keyword evidence="6 8" id="KW-0472">Membrane</keyword>
<feature type="transmembrane region" description="Helical" evidence="8">
    <location>
        <begin position="427"/>
        <end position="451"/>
    </location>
</feature>
<dbReference type="Gene3D" id="1.20.1250.20">
    <property type="entry name" value="MFS general substrate transporter like domains"/>
    <property type="match status" value="1"/>
</dbReference>
<evidence type="ECO:0000256" key="1">
    <source>
        <dbReference type="ARBA" id="ARBA00004651"/>
    </source>
</evidence>